<proteinExistence type="predicted"/>
<sequence length="393" mass="43695">MTAWHSKVSKWLLVIFFNIRLFFFGGIMKANGVLLNYEVHRLNSTTTLVAWAFTLQCALAYILSMSYFITFNEAPVGGYLLRYFNFRQLASVGGFLAGLGYICDGIFVTSVWHIFVFHSLPGIGFGLISLPSYLYLQVHFEDRFPAVMSLSTSFLYIGVALLPLLISFLTDQYGHSDGLLIFGALMWNCILCGVTLKPTPEGTQFLSSLAIRGEVISNSSFHFWDRYLFFFSSPIRHPKYAVCLTLGVASVYVYSSWAIFLVSFGESIGFSSVLSIYLSTFGGIGGIFGSWAVFMLFYYDKMNPFNGCFVPLVVNGVSLLTSVCTTTFYFTAFLMFISGFSQGFLYATLCGFIPVLLCKYHLQQGVAIAFTLQGVSYQLGGLISGESSLAHKF</sequence>
<feature type="transmembrane region" description="Helical" evidence="1">
    <location>
        <begin position="240"/>
        <end position="264"/>
    </location>
</feature>
<feature type="transmembrane region" description="Helical" evidence="1">
    <location>
        <begin position="12"/>
        <end position="28"/>
    </location>
</feature>
<feature type="transmembrane region" description="Helical" evidence="1">
    <location>
        <begin position="147"/>
        <end position="166"/>
    </location>
</feature>
<evidence type="ECO:0000313" key="3">
    <source>
        <dbReference type="Proteomes" id="UP001152320"/>
    </source>
</evidence>
<dbReference type="PANTHER" id="PTHR11360">
    <property type="entry name" value="MONOCARBOXYLATE TRANSPORTER"/>
    <property type="match status" value="1"/>
</dbReference>
<organism evidence="2 3">
    <name type="scientific">Holothuria leucospilota</name>
    <name type="common">Black long sea cucumber</name>
    <name type="synonym">Mertensiothuria leucospilota</name>
    <dbReference type="NCBI Taxonomy" id="206669"/>
    <lineage>
        <taxon>Eukaryota</taxon>
        <taxon>Metazoa</taxon>
        <taxon>Echinodermata</taxon>
        <taxon>Eleutherozoa</taxon>
        <taxon>Echinozoa</taxon>
        <taxon>Holothuroidea</taxon>
        <taxon>Aspidochirotacea</taxon>
        <taxon>Aspidochirotida</taxon>
        <taxon>Holothuriidae</taxon>
        <taxon>Holothuria</taxon>
    </lineage>
</organism>
<feature type="transmembrane region" description="Helical" evidence="1">
    <location>
        <begin position="178"/>
        <end position="196"/>
    </location>
</feature>
<dbReference type="Pfam" id="PF07690">
    <property type="entry name" value="MFS_1"/>
    <property type="match status" value="1"/>
</dbReference>
<accession>A0A9Q0Y8A6</accession>
<reference evidence="2" key="1">
    <citation type="submission" date="2021-10" db="EMBL/GenBank/DDBJ databases">
        <title>Tropical sea cucumber genome reveals ecological adaptation and Cuvierian tubules defense mechanism.</title>
        <authorList>
            <person name="Chen T."/>
        </authorList>
    </citation>
    <scope>NUCLEOTIDE SEQUENCE</scope>
    <source>
        <strain evidence="2">Nanhai2018</strain>
        <tissue evidence="2">Muscle</tissue>
    </source>
</reference>
<dbReference type="OrthoDB" id="6499973at2759"/>
<dbReference type="InterPro" id="IPR036259">
    <property type="entry name" value="MFS_trans_sf"/>
</dbReference>
<name>A0A9Q0Y8A6_HOLLE</name>
<dbReference type="PANTHER" id="PTHR11360:SF303">
    <property type="entry name" value="MAJOR FACILITATOR SUPERFAMILY (MFS) PROFILE DOMAIN-CONTAINING PROTEIN"/>
    <property type="match status" value="1"/>
</dbReference>
<feature type="transmembrane region" description="Helical" evidence="1">
    <location>
        <begin position="114"/>
        <end position="135"/>
    </location>
</feature>
<protein>
    <submittedName>
        <fullName evidence="2">Monocarboxylate transporter 14</fullName>
    </submittedName>
</protein>
<keyword evidence="1" id="KW-0812">Transmembrane</keyword>
<keyword evidence="3" id="KW-1185">Reference proteome</keyword>
<dbReference type="Gene3D" id="1.20.1250.20">
    <property type="entry name" value="MFS general substrate transporter like domains"/>
    <property type="match status" value="1"/>
</dbReference>
<dbReference type="InterPro" id="IPR011701">
    <property type="entry name" value="MFS"/>
</dbReference>
<dbReference type="InterPro" id="IPR050327">
    <property type="entry name" value="Proton-linked_MCT"/>
</dbReference>
<feature type="transmembrane region" description="Helical" evidence="1">
    <location>
        <begin position="343"/>
        <end position="362"/>
    </location>
</feature>
<feature type="transmembrane region" description="Helical" evidence="1">
    <location>
        <begin position="48"/>
        <end position="69"/>
    </location>
</feature>
<dbReference type="SUPFAM" id="SSF103473">
    <property type="entry name" value="MFS general substrate transporter"/>
    <property type="match status" value="1"/>
</dbReference>
<feature type="transmembrane region" description="Helical" evidence="1">
    <location>
        <begin position="276"/>
        <end position="297"/>
    </location>
</feature>
<dbReference type="EMBL" id="JAIZAY010002041">
    <property type="protein sequence ID" value="KAJ8017422.1"/>
    <property type="molecule type" value="Genomic_DNA"/>
</dbReference>
<keyword evidence="1" id="KW-0472">Membrane</keyword>
<keyword evidence="1" id="KW-1133">Transmembrane helix</keyword>
<evidence type="ECO:0000256" key="1">
    <source>
        <dbReference type="SAM" id="Phobius"/>
    </source>
</evidence>
<feature type="transmembrane region" description="Helical" evidence="1">
    <location>
        <begin position="89"/>
        <end position="108"/>
    </location>
</feature>
<dbReference type="Proteomes" id="UP001152320">
    <property type="component" value="Unassembled WGS sequence"/>
</dbReference>
<evidence type="ECO:0000313" key="2">
    <source>
        <dbReference type="EMBL" id="KAJ8017422.1"/>
    </source>
</evidence>
<dbReference type="GO" id="GO:0008028">
    <property type="term" value="F:monocarboxylic acid transmembrane transporter activity"/>
    <property type="evidence" value="ECO:0007669"/>
    <property type="project" value="TreeGrafter"/>
</dbReference>
<feature type="transmembrane region" description="Helical" evidence="1">
    <location>
        <begin position="309"/>
        <end position="337"/>
    </location>
</feature>
<comment type="caution">
    <text evidence="2">The sequence shown here is derived from an EMBL/GenBank/DDBJ whole genome shotgun (WGS) entry which is preliminary data.</text>
</comment>
<gene>
    <name evidence="2" type="ORF">HOLleu_45186</name>
</gene>
<dbReference type="AlphaFoldDB" id="A0A9Q0Y8A6"/>